<protein>
    <submittedName>
        <fullName evidence="3">Uncharacterized protein</fullName>
    </submittedName>
</protein>
<dbReference type="WBParaSite" id="ACRNAN_scaffold2163.g26499.t1">
    <property type="protein sequence ID" value="ACRNAN_scaffold2163.g26499.t1"/>
    <property type="gene ID" value="ACRNAN_scaffold2163.g26499"/>
</dbReference>
<sequence length="111" mass="12627">MAHMLTSSDSNSTEPIKILNDAINQKSEVYDDSNSIELHGWAGIAIAILVVGLIFAFSVILIRWLFRNNNLVVRTKSYPYHRPYEQTSKLNNPTIIKSDFNQGISNPMYRV</sequence>
<keyword evidence="1" id="KW-0812">Transmembrane</keyword>
<name>A0A914DC99_9BILA</name>
<organism evidence="2 3">
    <name type="scientific">Acrobeloides nanus</name>
    <dbReference type="NCBI Taxonomy" id="290746"/>
    <lineage>
        <taxon>Eukaryota</taxon>
        <taxon>Metazoa</taxon>
        <taxon>Ecdysozoa</taxon>
        <taxon>Nematoda</taxon>
        <taxon>Chromadorea</taxon>
        <taxon>Rhabditida</taxon>
        <taxon>Tylenchina</taxon>
        <taxon>Cephalobomorpha</taxon>
        <taxon>Cephaloboidea</taxon>
        <taxon>Cephalobidae</taxon>
        <taxon>Acrobeloides</taxon>
    </lineage>
</organism>
<reference evidence="3" key="1">
    <citation type="submission" date="2022-11" db="UniProtKB">
        <authorList>
            <consortium name="WormBaseParasite"/>
        </authorList>
    </citation>
    <scope>IDENTIFICATION</scope>
</reference>
<evidence type="ECO:0000313" key="2">
    <source>
        <dbReference type="Proteomes" id="UP000887540"/>
    </source>
</evidence>
<evidence type="ECO:0000313" key="3">
    <source>
        <dbReference type="WBParaSite" id="ACRNAN_scaffold2163.g26499.t1"/>
    </source>
</evidence>
<evidence type="ECO:0000256" key="1">
    <source>
        <dbReference type="SAM" id="Phobius"/>
    </source>
</evidence>
<keyword evidence="1" id="KW-1133">Transmembrane helix</keyword>
<feature type="transmembrane region" description="Helical" evidence="1">
    <location>
        <begin position="41"/>
        <end position="66"/>
    </location>
</feature>
<dbReference type="AlphaFoldDB" id="A0A914DC99"/>
<keyword evidence="1" id="KW-0472">Membrane</keyword>
<accession>A0A914DC99</accession>
<dbReference type="Proteomes" id="UP000887540">
    <property type="component" value="Unplaced"/>
</dbReference>
<proteinExistence type="predicted"/>
<keyword evidence="2" id="KW-1185">Reference proteome</keyword>